<dbReference type="EMBL" id="KE148152">
    <property type="protein sequence ID" value="EPE06741.1"/>
    <property type="molecule type" value="Genomic_DNA"/>
</dbReference>
<name>S3C4J3_OPHP1</name>
<sequence>MVDLFGPIYHGDPNKLRREVLSTDLIDSGKVDEVMLSPRSHLKSIFLDEIAMLALSPHDTGRKLLILVLCPAILGDCADNRRGGLMPISLFNLGPNGGEISIDDIRSEIPSGVETTLVTPSYFSEGWLVEKNFHLQVPATPKSQYSIDTMALTCGSAFVAAVVEDMAGLRVDENGESSNWGPFREEAYNKLCNSAYRICGRGNIVRDELFVFWPRNTEWERSWDDTTRSLFAELDARWKRLKLIRPARLYLDPDNTAISYQDEDAPVNPRLQYVIKQYLLTCPLENRSYLGIGITDKFLLTCGKHGRAMEPQSMAAPMPDYLRRNAWETLNFRVCYALAVDYIVARLELPMPGGKRAFVFDIEQWILAHTEGLPINGSSYFEPHFSIYCKLGELLRPAELRPRLAQGGAYLAMNGYLTASLFEFFKATDSFPETIDKVQEIKNLVNAMANYVRSYALTDVSLVHFAENVRNEHYDLEMEEYYGLEMEESYDYDTR</sequence>
<dbReference type="AlphaFoldDB" id="S3C4J3"/>
<evidence type="ECO:0000313" key="1">
    <source>
        <dbReference type="EMBL" id="EPE06741.1"/>
    </source>
</evidence>
<dbReference type="VEuPathDB" id="FungiDB:F503_03168"/>
<dbReference type="STRING" id="1262450.S3C4J3"/>
<dbReference type="HOGENOM" id="CLU_551053_0_0_1"/>
<protein>
    <submittedName>
        <fullName evidence="1">Uncharacterized protein</fullName>
    </submittedName>
</protein>
<accession>S3C4J3</accession>
<evidence type="ECO:0000313" key="2">
    <source>
        <dbReference type="Proteomes" id="UP000016923"/>
    </source>
</evidence>
<keyword evidence="2" id="KW-1185">Reference proteome</keyword>
<dbReference type="Proteomes" id="UP000016923">
    <property type="component" value="Unassembled WGS sequence"/>
</dbReference>
<gene>
    <name evidence="1" type="ORF">F503_03168</name>
</gene>
<reference evidence="1 2" key="1">
    <citation type="journal article" date="2013" name="BMC Genomics">
        <title>The genome and transcriptome of the pine saprophyte Ophiostoma piceae, and a comparison with the bark beetle-associated pine pathogen Grosmannia clavigera.</title>
        <authorList>
            <person name="Haridas S."/>
            <person name="Wang Y."/>
            <person name="Lim L."/>
            <person name="Massoumi Alamouti S."/>
            <person name="Jackman S."/>
            <person name="Docking R."/>
            <person name="Robertson G."/>
            <person name="Birol I."/>
            <person name="Bohlmann J."/>
            <person name="Breuil C."/>
        </authorList>
    </citation>
    <scope>NUCLEOTIDE SEQUENCE [LARGE SCALE GENOMIC DNA]</scope>
    <source>
        <strain evidence="1 2">UAMH 11346</strain>
    </source>
</reference>
<proteinExistence type="predicted"/>
<organism evidence="1 2">
    <name type="scientific">Ophiostoma piceae (strain UAMH 11346)</name>
    <name type="common">Sap stain fungus</name>
    <dbReference type="NCBI Taxonomy" id="1262450"/>
    <lineage>
        <taxon>Eukaryota</taxon>
        <taxon>Fungi</taxon>
        <taxon>Dikarya</taxon>
        <taxon>Ascomycota</taxon>
        <taxon>Pezizomycotina</taxon>
        <taxon>Sordariomycetes</taxon>
        <taxon>Sordariomycetidae</taxon>
        <taxon>Ophiostomatales</taxon>
        <taxon>Ophiostomataceae</taxon>
        <taxon>Ophiostoma</taxon>
    </lineage>
</organism>